<dbReference type="InterPro" id="IPR009000">
    <property type="entry name" value="Transl_B-barrel_sf"/>
</dbReference>
<dbReference type="GO" id="GO:0018444">
    <property type="term" value="C:translation release factor complex"/>
    <property type="evidence" value="ECO:0007669"/>
    <property type="project" value="UniProtKB-ARBA"/>
</dbReference>
<keyword evidence="14 21" id="KW-0143">Chaperone</keyword>
<evidence type="ECO:0000256" key="21">
    <source>
        <dbReference type="RuleBase" id="RU004187"/>
    </source>
</evidence>
<comment type="subunit">
    <text evidence="5">Component of the T-complex protein 1 (TCP1) complex.</text>
</comment>
<evidence type="ECO:0000256" key="13">
    <source>
        <dbReference type="ARBA" id="ARBA00023134"/>
    </source>
</evidence>
<dbReference type="PROSITE" id="PS51722">
    <property type="entry name" value="G_TR_2"/>
    <property type="match status" value="1"/>
</dbReference>
<evidence type="ECO:0000256" key="17">
    <source>
        <dbReference type="ARBA" id="ARBA00030210"/>
    </source>
</evidence>
<dbReference type="SUPFAM" id="SSF48592">
    <property type="entry name" value="GroEL equatorial domain-like"/>
    <property type="match status" value="1"/>
</dbReference>
<keyword evidence="25" id="KW-1185">Reference proteome</keyword>
<dbReference type="Pfam" id="PF00118">
    <property type="entry name" value="Cpn60_TCP1"/>
    <property type="match status" value="1"/>
</dbReference>
<evidence type="ECO:0000256" key="14">
    <source>
        <dbReference type="ARBA" id="ARBA00023186"/>
    </source>
</evidence>
<dbReference type="GO" id="GO:0051082">
    <property type="term" value="F:unfolded protein binding"/>
    <property type="evidence" value="ECO:0007669"/>
    <property type="project" value="InterPro"/>
</dbReference>
<dbReference type="Proteomes" id="UP000789405">
    <property type="component" value="Unassembled WGS sequence"/>
</dbReference>
<dbReference type="SUPFAM" id="SSF50465">
    <property type="entry name" value="EF-Tu/eEF-1alpha/eIF2-gamma C-terminal domain"/>
    <property type="match status" value="1"/>
</dbReference>
<evidence type="ECO:0000256" key="15">
    <source>
        <dbReference type="ARBA" id="ARBA00024086"/>
    </source>
</evidence>
<comment type="function">
    <text evidence="1">Molecular chaperone; assists the folding of proteins upon ATP hydrolysis.</text>
</comment>
<dbReference type="Gene3D" id="2.40.30.10">
    <property type="entry name" value="Translation factors"/>
    <property type="match status" value="2"/>
</dbReference>
<evidence type="ECO:0000256" key="18">
    <source>
        <dbReference type="ARBA" id="ARBA00030845"/>
    </source>
</evidence>
<evidence type="ECO:0000313" key="25">
    <source>
        <dbReference type="Proteomes" id="UP000789405"/>
    </source>
</evidence>
<dbReference type="Pfam" id="PF03144">
    <property type="entry name" value="GTP_EFTU_D2"/>
    <property type="match status" value="1"/>
</dbReference>
<evidence type="ECO:0000256" key="19">
    <source>
        <dbReference type="ARBA" id="ARBA00031881"/>
    </source>
</evidence>
<keyword evidence="10 21" id="KW-0547">Nucleotide-binding</keyword>
<dbReference type="GO" id="GO:0003924">
    <property type="term" value="F:GTPase activity"/>
    <property type="evidence" value="ECO:0007669"/>
    <property type="project" value="InterPro"/>
</dbReference>
<dbReference type="GO" id="GO:0005524">
    <property type="term" value="F:ATP binding"/>
    <property type="evidence" value="ECO:0007669"/>
    <property type="project" value="UniProtKB-KW"/>
</dbReference>
<evidence type="ECO:0000256" key="12">
    <source>
        <dbReference type="ARBA" id="ARBA00022917"/>
    </source>
</evidence>
<accession>A0A9N9FUY7</accession>
<dbReference type="FunFam" id="2.40.30.10:FF:000017">
    <property type="entry name" value="Eukaryotic peptide chain release factor GTP-binding subunit"/>
    <property type="match status" value="1"/>
</dbReference>
<reference evidence="24" key="1">
    <citation type="submission" date="2021-06" db="EMBL/GenBank/DDBJ databases">
        <authorList>
            <person name="Kallberg Y."/>
            <person name="Tangrot J."/>
            <person name="Rosling A."/>
        </authorList>
    </citation>
    <scope>NUCLEOTIDE SEQUENCE</scope>
    <source>
        <strain evidence="24">MA453B</strain>
    </source>
</reference>
<dbReference type="PROSITE" id="PS00301">
    <property type="entry name" value="G_TR_1"/>
    <property type="match status" value="1"/>
</dbReference>
<keyword evidence="9" id="KW-0677">Repeat</keyword>
<evidence type="ECO:0000256" key="1">
    <source>
        <dbReference type="ARBA" id="ARBA00002912"/>
    </source>
</evidence>
<name>A0A9N9FUY7_9GLOM</name>
<dbReference type="InterPro" id="IPR027409">
    <property type="entry name" value="GroEL-like_apical_dom_sf"/>
</dbReference>
<comment type="similarity">
    <text evidence="3">Belongs to the TRAFAC class translation factor GTPase superfamily. Classic translation factor GTPase family. EF-Tu/EF-1A subfamily.</text>
</comment>
<dbReference type="InterPro" id="IPR017998">
    <property type="entry name" value="Chaperone_TCP-1"/>
</dbReference>
<keyword evidence="8" id="KW-0597">Phosphoprotein</keyword>
<dbReference type="PROSITE" id="PS00750">
    <property type="entry name" value="TCP1_1"/>
    <property type="match status" value="1"/>
</dbReference>
<dbReference type="Gene3D" id="1.10.560.10">
    <property type="entry name" value="GroEL-like equatorial domain"/>
    <property type="match status" value="1"/>
</dbReference>
<dbReference type="SUPFAM" id="SSF50447">
    <property type="entry name" value="Translation proteins"/>
    <property type="match status" value="1"/>
</dbReference>
<evidence type="ECO:0000256" key="6">
    <source>
        <dbReference type="ARBA" id="ARBA00015765"/>
    </source>
</evidence>
<dbReference type="PROSITE" id="PS00751">
    <property type="entry name" value="TCP1_2"/>
    <property type="match status" value="1"/>
</dbReference>
<keyword evidence="12" id="KW-0648">Protein biosynthesis</keyword>
<dbReference type="GO" id="GO:0005832">
    <property type="term" value="C:chaperonin-containing T-complex"/>
    <property type="evidence" value="ECO:0007669"/>
    <property type="project" value="UniProtKB-ARBA"/>
</dbReference>
<dbReference type="AlphaFoldDB" id="A0A9N9FUY7"/>
<dbReference type="InterPro" id="IPR012718">
    <property type="entry name" value="Chap_CCT_epsi"/>
</dbReference>
<dbReference type="InterPro" id="IPR002423">
    <property type="entry name" value="Cpn60/GroEL/TCP-1"/>
</dbReference>
<evidence type="ECO:0000256" key="7">
    <source>
        <dbReference type="ARBA" id="ARBA00022490"/>
    </source>
</evidence>
<dbReference type="InterPro" id="IPR004161">
    <property type="entry name" value="EFTu-like_2"/>
</dbReference>
<comment type="caution">
    <text evidence="24">The sequence shown here is derived from an EMBL/GenBank/DDBJ whole genome shotgun (WGS) entry which is preliminary data.</text>
</comment>
<dbReference type="OrthoDB" id="10248520at2759"/>
<dbReference type="CDD" id="cd03339">
    <property type="entry name" value="TCP1_epsilon"/>
    <property type="match status" value="1"/>
</dbReference>
<dbReference type="CDD" id="cd01883">
    <property type="entry name" value="EF1_alpha"/>
    <property type="match status" value="1"/>
</dbReference>
<dbReference type="Gene3D" id="3.40.50.300">
    <property type="entry name" value="P-loop containing nucleotide triphosphate hydrolases"/>
    <property type="match status" value="1"/>
</dbReference>
<comment type="subcellular location">
    <subcellularLocation>
        <location evidence="2">Cytoplasm</location>
    </subcellularLocation>
</comment>
<dbReference type="InterPro" id="IPR027417">
    <property type="entry name" value="P-loop_NTPase"/>
</dbReference>
<dbReference type="Pfam" id="PF00009">
    <property type="entry name" value="GTP_EFTU"/>
    <property type="match status" value="1"/>
</dbReference>
<sequence length="1185" mass="131160">MSKEQGNIDPKDNWEEDAEAEATLVEKTTQLSVKEFKLNTSAKEFVPSWLQNTTSTTPANTTANTTPVNTTSTNTTPAKNADKKPNVTDQGADGIGEEVVDSEIVQDLYGKEHLNLVFIGHVDAGKSTMGGNILYLTGMVDQRTMEKYEKEAKELNRESWYLSWALDTGKEERAKGKTVECGRAYFETEKRRYTILDAPGHKNYVPNMIGGAAQADVGIMACDFNVISARKGEFETGFERGGQTREHAVLAKTSGVNKLIVVINKMDDPTVGWSKERYDECVTKLTPFLKSSGYNPATDIEFMPVSAFTGANLKDRLSEEVCSWYRGASLLEYLDNMKALDRNLNAPLMMPITEKYKDMGTIVVGKIESGTVKKGHSVLIMPNKRTVEVSAIYNETEEEVNVGVCGDNVRLRVRGIEEEEISTGFVVCSTKRSVKTTTIFEAQLAILEHKNIICAGYSAVLHIHSCVEEVSIASLLHLIDKKTGRKSKKPPQFVKKGQKVIARLESQGPICVEAFEEYPQLGRFTLRDEGKTIAIGKVSKYVEMANPNMSAVYATDEYGRPFIIVREQQRKNRLSGIDAIKSHILAAKTVANIIKTSLGPRGLDKILISPDGDITVTNDGATILTQMEVEHQIAKLLVQLSKSQDDEIGDGTTGVVVLAGALLEQCENLLERGIHPIRISDGFERACKVAVEHLEKISDVVEFTKENTENLFKTAMTTVDAVLSVADLERKDVDFELIKVDGKVGGSLVDTILVQGVIVDKDMSHPQMPREVRDAKIAILTCPFEPPKPKTKHKLDITSVDEYKKLQNYEREKFEEMIKRVKDTGANLVICQWGFDDEANHLLMQNKLPAVRWVGGPEIELIAIATNGRIVPRFEDLRPEKLGVAGLVREISFGTTKDRMLVIEECSNSRAVTVFIRGSNKMIVDEAKRATHDALCVVRNLVRDNRVVYGGGAAEISCSLAVSKAADQISSIEQHAIRAFSYALDAIPMALAENSGLSPIETLADIKSRQVTENNSRLGIDCTMKGSNEQFVYDPLISKRQQYLLATQLVKMILKIDDVCKMVIWSSSSSSSSSNTTTVYVLIKHSSKMLGDMLEWDAISELKSIGFVRREKVDDLTWTDRDIVYAHIEVTRRCAAQHGVTAVGIVVGPTVEAFSPDSIEAAKTADIFILVEYKPNSSIHSKYYC</sequence>
<dbReference type="GO" id="GO:0005525">
    <property type="term" value="F:GTP binding"/>
    <property type="evidence" value="ECO:0007669"/>
    <property type="project" value="UniProtKB-KW"/>
</dbReference>
<evidence type="ECO:0000256" key="8">
    <source>
        <dbReference type="ARBA" id="ARBA00022553"/>
    </source>
</evidence>
<dbReference type="GO" id="GO:0016887">
    <property type="term" value="F:ATP hydrolysis activity"/>
    <property type="evidence" value="ECO:0007669"/>
    <property type="project" value="InterPro"/>
</dbReference>
<evidence type="ECO:0000256" key="5">
    <source>
        <dbReference type="ARBA" id="ARBA00011381"/>
    </source>
</evidence>
<evidence type="ECO:0000256" key="4">
    <source>
        <dbReference type="ARBA" id="ARBA00008020"/>
    </source>
</evidence>
<evidence type="ECO:0000256" key="9">
    <source>
        <dbReference type="ARBA" id="ARBA00022737"/>
    </source>
</evidence>
<dbReference type="CDD" id="cd04089">
    <property type="entry name" value="eRF3_II"/>
    <property type="match status" value="1"/>
</dbReference>
<feature type="domain" description="Tr-type G" evidence="23">
    <location>
        <begin position="111"/>
        <end position="344"/>
    </location>
</feature>
<dbReference type="PANTHER" id="PTHR11353">
    <property type="entry name" value="CHAPERONIN"/>
    <property type="match status" value="1"/>
</dbReference>
<dbReference type="FunFam" id="3.50.7.10:FF:000003">
    <property type="entry name" value="T-complex protein 1 subunit epsilon"/>
    <property type="match status" value="1"/>
</dbReference>
<dbReference type="InterPro" id="IPR002194">
    <property type="entry name" value="Chaperonin_TCP-1_CS"/>
</dbReference>
<dbReference type="NCBIfam" id="TIGR02343">
    <property type="entry name" value="chap_CCT_epsi"/>
    <property type="match status" value="1"/>
</dbReference>
<organism evidence="24 25">
    <name type="scientific">Dentiscutata erythropus</name>
    <dbReference type="NCBI Taxonomy" id="1348616"/>
    <lineage>
        <taxon>Eukaryota</taxon>
        <taxon>Fungi</taxon>
        <taxon>Fungi incertae sedis</taxon>
        <taxon>Mucoromycota</taxon>
        <taxon>Glomeromycotina</taxon>
        <taxon>Glomeromycetes</taxon>
        <taxon>Diversisporales</taxon>
        <taxon>Gigasporaceae</taxon>
        <taxon>Dentiscutata</taxon>
    </lineage>
</organism>
<dbReference type="InterPro" id="IPR027413">
    <property type="entry name" value="GROEL-like_equatorial_sf"/>
</dbReference>
<gene>
    <name evidence="24" type="ORF">DERYTH_LOCUS5601</name>
</gene>
<dbReference type="GO" id="GO:0140662">
    <property type="term" value="F:ATP-dependent protein folding chaperone"/>
    <property type="evidence" value="ECO:0007669"/>
    <property type="project" value="InterPro"/>
</dbReference>
<evidence type="ECO:0000256" key="3">
    <source>
        <dbReference type="ARBA" id="ARBA00007249"/>
    </source>
</evidence>
<dbReference type="InterPro" id="IPR031157">
    <property type="entry name" value="G_TR_CS"/>
</dbReference>
<keyword evidence="11 21" id="KW-0067">ATP-binding</keyword>
<dbReference type="SUPFAM" id="SSF52540">
    <property type="entry name" value="P-loop containing nucleoside triphosphate hydrolases"/>
    <property type="match status" value="1"/>
</dbReference>
<dbReference type="InterPro" id="IPR027410">
    <property type="entry name" value="TCP-1-like_intermed_sf"/>
</dbReference>
<dbReference type="FunFam" id="1.10.560.10:FF:000053">
    <property type="entry name" value="T-complex protein 1 subunit delta"/>
    <property type="match status" value="1"/>
</dbReference>
<evidence type="ECO:0000256" key="10">
    <source>
        <dbReference type="ARBA" id="ARBA00022741"/>
    </source>
</evidence>
<dbReference type="SUPFAM" id="SSF54849">
    <property type="entry name" value="GroEL-intermediate domain like"/>
    <property type="match status" value="1"/>
</dbReference>
<evidence type="ECO:0000256" key="2">
    <source>
        <dbReference type="ARBA" id="ARBA00004496"/>
    </source>
</evidence>
<evidence type="ECO:0000256" key="20">
    <source>
        <dbReference type="ARBA" id="ARBA00033325"/>
    </source>
</evidence>
<dbReference type="SUPFAM" id="SSF52029">
    <property type="entry name" value="GroEL apical domain-like"/>
    <property type="match status" value="1"/>
</dbReference>
<dbReference type="Gene3D" id="3.50.7.10">
    <property type="entry name" value="GroEL"/>
    <property type="match status" value="1"/>
</dbReference>
<proteinExistence type="inferred from homology"/>
<dbReference type="PROSITE" id="PS00995">
    <property type="entry name" value="TCP1_3"/>
    <property type="match status" value="1"/>
</dbReference>
<dbReference type="EMBL" id="CAJVPY010002361">
    <property type="protein sequence ID" value="CAG8558111.1"/>
    <property type="molecule type" value="Genomic_DNA"/>
</dbReference>
<dbReference type="InterPro" id="IPR009001">
    <property type="entry name" value="Transl_elong_EF1A/Init_IF2_C"/>
</dbReference>
<feature type="compositionally biased region" description="Low complexity" evidence="22">
    <location>
        <begin position="52"/>
        <end position="78"/>
    </location>
</feature>
<dbReference type="PRINTS" id="PR00304">
    <property type="entry name" value="TCOMPLEXTCP1"/>
</dbReference>
<evidence type="ECO:0000313" key="24">
    <source>
        <dbReference type="EMBL" id="CAG8558111.1"/>
    </source>
</evidence>
<feature type="region of interest" description="Disordered" evidence="22">
    <location>
        <begin position="52"/>
        <end position="93"/>
    </location>
</feature>
<evidence type="ECO:0000259" key="23">
    <source>
        <dbReference type="PROSITE" id="PS51722"/>
    </source>
</evidence>
<keyword evidence="7" id="KW-0963">Cytoplasm</keyword>
<dbReference type="CDD" id="cd03704">
    <property type="entry name" value="eRF3_C_III"/>
    <property type="match status" value="1"/>
</dbReference>
<evidence type="ECO:0000256" key="11">
    <source>
        <dbReference type="ARBA" id="ARBA00022840"/>
    </source>
</evidence>
<dbReference type="Gene3D" id="3.30.260.10">
    <property type="entry name" value="TCP-1-like chaperonin intermediate domain"/>
    <property type="match status" value="1"/>
</dbReference>
<keyword evidence="13" id="KW-0342">GTP-binding</keyword>
<dbReference type="GO" id="GO:0006415">
    <property type="term" value="P:translational termination"/>
    <property type="evidence" value="ECO:0007669"/>
    <property type="project" value="UniProtKB-ARBA"/>
</dbReference>
<dbReference type="InterPro" id="IPR053374">
    <property type="entry name" value="TCP-1_chaperonin"/>
</dbReference>
<dbReference type="FunFam" id="3.40.50.300:FF:000503">
    <property type="entry name" value="Peptide chain release factor subunit 3"/>
    <property type="match status" value="1"/>
</dbReference>
<dbReference type="InterPro" id="IPR054827">
    <property type="entry name" value="thermosome_alpha"/>
</dbReference>
<dbReference type="FunFam" id="2.40.30.10:FF:000061">
    <property type="entry name" value="Translation release factor eRF3, putative"/>
    <property type="match status" value="1"/>
</dbReference>
<protein>
    <recommendedName>
        <fullName evidence="6">Eukaryotic peptide chain release factor GTP-binding subunit</fullName>
    </recommendedName>
    <alternativeName>
        <fullName evidence="20">CCT-epsilon</fullName>
    </alternativeName>
    <alternativeName>
        <fullName evidence="19">ERF-3</fullName>
    </alternativeName>
    <alternativeName>
        <fullName evidence="18">ERF2</fullName>
    </alternativeName>
    <alternativeName>
        <fullName evidence="16">Polypeptide release factor 3</fullName>
    </alternativeName>
    <alternativeName>
        <fullName evidence="15">T-complex protein 1 subunit epsilon</fullName>
    </alternativeName>
    <alternativeName>
        <fullName evidence="17">Translation release factor 3</fullName>
    </alternativeName>
</protein>
<dbReference type="NCBIfam" id="NF041083">
    <property type="entry name" value="thermosome_beta"/>
    <property type="match status" value="1"/>
</dbReference>
<dbReference type="Pfam" id="PF22594">
    <property type="entry name" value="GTP-eEF1A_C"/>
    <property type="match status" value="1"/>
</dbReference>
<feature type="region of interest" description="Disordered" evidence="22">
    <location>
        <begin position="1"/>
        <end position="31"/>
    </location>
</feature>
<evidence type="ECO:0000256" key="22">
    <source>
        <dbReference type="SAM" id="MobiDB-lite"/>
    </source>
</evidence>
<evidence type="ECO:0000256" key="16">
    <source>
        <dbReference type="ARBA" id="ARBA00029585"/>
    </source>
</evidence>
<dbReference type="NCBIfam" id="NF041082">
    <property type="entry name" value="thermosome_alpha"/>
    <property type="match status" value="1"/>
</dbReference>
<dbReference type="InterPro" id="IPR054696">
    <property type="entry name" value="GTP-eEF1A_C"/>
</dbReference>
<dbReference type="InterPro" id="IPR000795">
    <property type="entry name" value="T_Tr_GTP-bd_dom"/>
</dbReference>
<comment type="similarity">
    <text evidence="4 21">Belongs to the TCP-1 chaperonin family.</text>
</comment>